<dbReference type="InterPro" id="IPR011990">
    <property type="entry name" value="TPR-like_helical_dom_sf"/>
</dbReference>
<dbReference type="PROSITE" id="PS50043">
    <property type="entry name" value="HTH_LUXR_2"/>
    <property type="match status" value="1"/>
</dbReference>
<dbReference type="InterPro" id="IPR058852">
    <property type="entry name" value="HTH_77"/>
</dbReference>
<dbReference type="Gene3D" id="3.40.50.300">
    <property type="entry name" value="P-loop containing nucleotide triphosphate hydrolases"/>
    <property type="match status" value="1"/>
</dbReference>
<dbReference type="Pfam" id="PF25872">
    <property type="entry name" value="HTH_77"/>
    <property type="match status" value="1"/>
</dbReference>
<protein>
    <submittedName>
        <fullName evidence="2">AAA family ATPase</fullName>
    </submittedName>
</protein>
<dbReference type="Gene3D" id="1.10.10.10">
    <property type="entry name" value="Winged helix-like DNA-binding domain superfamily/Winged helix DNA-binding domain"/>
    <property type="match status" value="1"/>
</dbReference>
<dbReference type="CDD" id="cd06170">
    <property type="entry name" value="LuxR_C_like"/>
    <property type="match status" value="1"/>
</dbReference>
<organism evidence="2 3">
    <name type="scientific">Streptomyces coffeae</name>
    <dbReference type="NCBI Taxonomy" id="621382"/>
    <lineage>
        <taxon>Bacteria</taxon>
        <taxon>Bacillati</taxon>
        <taxon>Actinomycetota</taxon>
        <taxon>Actinomycetes</taxon>
        <taxon>Kitasatosporales</taxon>
        <taxon>Streptomycetaceae</taxon>
        <taxon>Streptomyces</taxon>
    </lineage>
</organism>
<comment type="caution">
    <text evidence="2">The sequence shown here is derived from an EMBL/GenBank/DDBJ whole genome shotgun (WGS) entry which is preliminary data.</text>
</comment>
<dbReference type="SMART" id="SM00421">
    <property type="entry name" value="HTH_LUXR"/>
    <property type="match status" value="1"/>
</dbReference>
<dbReference type="EMBL" id="JAERRF010000011">
    <property type="protein sequence ID" value="MBL1099158.1"/>
    <property type="molecule type" value="Genomic_DNA"/>
</dbReference>
<dbReference type="SUPFAM" id="SSF52540">
    <property type="entry name" value="P-loop containing nucleoside triphosphate hydrolases"/>
    <property type="match status" value="1"/>
</dbReference>
<feature type="domain" description="HTH luxR-type" evidence="1">
    <location>
        <begin position="704"/>
        <end position="769"/>
    </location>
</feature>
<sequence>MARSGVREGNLPAELKSFVGRRSEVREVRRLLTEARLLTLTGAGGLGKTRLALRVASDVRRTFSDGAWLVDLAPLEEGALLAQTVLAALGRDHDSARPPVEALTEYLADKQLLLVLDNCEHLLHSCAALTCSLLAASPGLRVLATSRQALGVDGEQLLPVPPLPVPDPTSPPRLHALVHHEAVRLFVDRASAVVPGFTLREEHREVVAGICHRLDGIPLAIELAAVWLRFLSPEEILERLDDRFGLLTRGSRAAPPRQQTLRGAIGWSFNLCTPPEQRAWIRLSVFSGAFDLEAAEAVSSGPECDPGRTLDQLAGLVDKSVLIHEEHPDGPRYRMLDTIREYGRGHLRDLGAEEPVRRRLRDHYQQLAARAEAEWLSPRQTEWFARLRREEVNIRTALEFCLSTPGEEEAGLQLVASLWRHRLGVGGLEEQRHWLGRALARSGPTPARAKALWVDGWLAYLRGETAFGRSRLAECQALAEELGDPEVTAQSVQFAGLVALFEDDHLQAIEHVEQALDLHRAGGDRGAEWTDLFLLALSCCLSGDPRSSVLGEECLALCDAHDARWSRPFALWLLGLHRWLSGDADGAIALLREGLRIERPTHHMLAVAQSLEVLAWAEAAVGRHAEAARLYGAAENIRHLLGAALPWAGILLRHHTECEEILRRALGDERYAAAVEEGRGLTVDQAVACGVGRGESPFATGPDDAPALSALTRREREVVALLAEGLSDKQIAAKLVLSPRTVEGHVRRILAKLHFTSRTQIATWAVQQESAR</sequence>
<proteinExistence type="predicted"/>
<dbReference type="InterPro" id="IPR036388">
    <property type="entry name" value="WH-like_DNA-bd_sf"/>
</dbReference>
<dbReference type="InterPro" id="IPR016032">
    <property type="entry name" value="Sig_transdc_resp-reg_C-effctor"/>
</dbReference>
<evidence type="ECO:0000259" key="1">
    <source>
        <dbReference type="PROSITE" id="PS50043"/>
    </source>
</evidence>
<dbReference type="Proteomes" id="UP000634229">
    <property type="component" value="Unassembled WGS sequence"/>
</dbReference>
<dbReference type="PANTHER" id="PTHR47691:SF3">
    <property type="entry name" value="HTH-TYPE TRANSCRIPTIONAL REGULATOR RV0890C-RELATED"/>
    <property type="match status" value="1"/>
</dbReference>
<dbReference type="PANTHER" id="PTHR47691">
    <property type="entry name" value="REGULATOR-RELATED"/>
    <property type="match status" value="1"/>
</dbReference>
<dbReference type="SUPFAM" id="SSF48452">
    <property type="entry name" value="TPR-like"/>
    <property type="match status" value="1"/>
</dbReference>
<gene>
    <name evidence="2" type="ORF">JK363_21295</name>
</gene>
<evidence type="ECO:0000313" key="2">
    <source>
        <dbReference type="EMBL" id="MBL1099158.1"/>
    </source>
</evidence>
<dbReference type="InterPro" id="IPR027417">
    <property type="entry name" value="P-loop_NTPase"/>
</dbReference>
<dbReference type="Pfam" id="PF00931">
    <property type="entry name" value="NB-ARC"/>
    <property type="match status" value="1"/>
</dbReference>
<dbReference type="InterPro" id="IPR002182">
    <property type="entry name" value="NB-ARC"/>
</dbReference>
<dbReference type="SUPFAM" id="SSF46894">
    <property type="entry name" value="C-terminal effector domain of the bipartite response regulators"/>
    <property type="match status" value="1"/>
</dbReference>
<name>A0ABS1NGH9_9ACTN</name>
<keyword evidence="3" id="KW-1185">Reference proteome</keyword>
<dbReference type="PRINTS" id="PR00364">
    <property type="entry name" value="DISEASERSIST"/>
</dbReference>
<dbReference type="Pfam" id="PF00196">
    <property type="entry name" value="GerE"/>
    <property type="match status" value="1"/>
</dbReference>
<dbReference type="RefSeq" id="WP_201876551.1">
    <property type="nucleotide sequence ID" value="NZ_JAERRF010000011.1"/>
</dbReference>
<evidence type="ECO:0000313" key="3">
    <source>
        <dbReference type="Proteomes" id="UP000634229"/>
    </source>
</evidence>
<reference evidence="2 3" key="1">
    <citation type="submission" date="2021-01" db="EMBL/GenBank/DDBJ databases">
        <title>WGS of actinomycetes isolated from Thailand.</title>
        <authorList>
            <person name="Thawai C."/>
        </authorList>
    </citation>
    <scope>NUCLEOTIDE SEQUENCE [LARGE SCALE GENOMIC DNA]</scope>
    <source>
        <strain evidence="2 3">CA1R205</strain>
    </source>
</reference>
<dbReference type="Gene3D" id="1.25.40.10">
    <property type="entry name" value="Tetratricopeptide repeat domain"/>
    <property type="match status" value="1"/>
</dbReference>
<accession>A0ABS1NGH9</accession>
<dbReference type="PRINTS" id="PR00038">
    <property type="entry name" value="HTHLUXR"/>
</dbReference>
<dbReference type="InterPro" id="IPR000792">
    <property type="entry name" value="Tscrpt_reg_LuxR_C"/>
</dbReference>